<dbReference type="GO" id="GO:0000077">
    <property type="term" value="P:DNA damage checkpoint signaling"/>
    <property type="evidence" value="ECO:0007669"/>
    <property type="project" value="InterPro"/>
</dbReference>
<organism evidence="6 7">
    <name type="scientific">Brachionus calyciflorus</name>
    <dbReference type="NCBI Taxonomy" id="104777"/>
    <lineage>
        <taxon>Eukaryota</taxon>
        <taxon>Metazoa</taxon>
        <taxon>Spiralia</taxon>
        <taxon>Gnathifera</taxon>
        <taxon>Rotifera</taxon>
        <taxon>Eurotatoria</taxon>
        <taxon>Monogononta</taxon>
        <taxon>Pseudotrocha</taxon>
        <taxon>Ploima</taxon>
        <taxon>Brachionidae</taxon>
        <taxon>Brachionus</taxon>
    </lineage>
</organism>
<dbReference type="OrthoDB" id="337581at2759"/>
<reference evidence="6" key="1">
    <citation type="submission" date="2021-02" db="EMBL/GenBank/DDBJ databases">
        <authorList>
            <person name="Nowell W R."/>
        </authorList>
    </citation>
    <scope>NUCLEOTIDE SEQUENCE</scope>
    <source>
        <strain evidence="6">Ploen Becks lab</strain>
    </source>
</reference>
<protein>
    <submittedName>
        <fullName evidence="6">Uncharacterized protein</fullName>
    </submittedName>
</protein>
<dbReference type="Proteomes" id="UP000663879">
    <property type="component" value="Unassembled WGS sequence"/>
</dbReference>
<comment type="subcellular location">
    <subcellularLocation>
        <location evidence="1">Nucleus</location>
    </subcellularLocation>
</comment>
<dbReference type="Gene3D" id="3.70.10.10">
    <property type="match status" value="1"/>
</dbReference>
<evidence type="ECO:0000256" key="2">
    <source>
        <dbReference type="ARBA" id="ARBA00010991"/>
    </source>
</evidence>
<evidence type="ECO:0000256" key="3">
    <source>
        <dbReference type="ARBA" id="ARBA00022763"/>
    </source>
</evidence>
<keyword evidence="7" id="KW-1185">Reference proteome</keyword>
<keyword evidence="3" id="KW-0227">DNA damage</keyword>
<dbReference type="GO" id="GO:0006281">
    <property type="term" value="P:DNA repair"/>
    <property type="evidence" value="ECO:0007669"/>
    <property type="project" value="UniProtKB-KW"/>
</dbReference>
<dbReference type="AlphaFoldDB" id="A0A813N2V2"/>
<dbReference type="PANTHER" id="PTHR10870">
    <property type="entry name" value="CELL CYCLE CHECKPOINT PROTEIN RAD1"/>
    <property type="match status" value="1"/>
</dbReference>
<dbReference type="PRINTS" id="PR01245">
    <property type="entry name" value="RAD1REC1"/>
</dbReference>
<name>A0A813N2V2_9BILA</name>
<comment type="similarity">
    <text evidence="2">Belongs to the rad1 family.</text>
</comment>
<dbReference type="EMBL" id="CAJNOC010000242">
    <property type="protein sequence ID" value="CAF0732100.1"/>
    <property type="molecule type" value="Genomic_DNA"/>
</dbReference>
<comment type="caution">
    <text evidence="6">The sequence shown here is derived from an EMBL/GenBank/DDBJ whole genome shotgun (WGS) entry which is preliminary data.</text>
</comment>
<sequence length="201" mass="22377">MNTTLIGRSTEADRYLLFAKLDNARILFNLAKAVNFKEHAVFCALDSGLKISCEDAKCTQGIAFVHTDLFQEYSVKEDCVCIKINLTVLIECLNIFGSVVNSIPTALKICYEGYGHPLTLLLEDNGIITECNIRTMEADSLVNFEFDFDKIINKIIIKSEGLKEALSEIDVSNDIIEIVVSVEKQFLRLSSFGLIGDTHAN</sequence>
<evidence type="ECO:0000256" key="4">
    <source>
        <dbReference type="ARBA" id="ARBA00023204"/>
    </source>
</evidence>
<keyword evidence="4" id="KW-0234">DNA repair</keyword>
<proteinExistence type="inferred from homology"/>
<evidence type="ECO:0000256" key="5">
    <source>
        <dbReference type="ARBA" id="ARBA00023242"/>
    </source>
</evidence>
<dbReference type="GO" id="GO:0030896">
    <property type="term" value="C:checkpoint clamp complex"/>
    <property type="evidence" value="ECO:0007669"/>
    <property type="project" value="TreeGrafter"/>
</dbReference>
<evidence type="ECO:0000256" key="1">
    <source>
        <dbReference type="ARBA" id="ARBA00004123"/>
    </source>
</evidence>
<evidence type="ECO:0000313" key="7">
    <source>
        <dbReference type="Proteomes" id="UP000663879"/>
    </source>
</evidence>
<dbReference type="Pfam" id="PF02144">
    <property type="entry name" value="Rad1"/>
    <property type="match status" value="1"/>
</dbReference>
<dbReference type="InterPro" id="IPR003021">
    <property type="entry name" value="Rad1_Rec1_Rad17"/>
</dbReference>
<accession>A0A813N2V2</accession>
<keyword evidence="5" id="KW-0539">Nucleus</keyword>
<dbReference type="PANTHER" id="PTHR10870:SF0">
    <property type="entry name" value="CELL CYCLE CHECKPOINT PROTEIN RAD1"/>
    <property type="match status" value="1"/>
</dbReference>
<gene>
    <name evidence="6" type="ORF">OXX778_LOCUS2904</name>
</gene>
<evidence type="ECO:0000313" key="6">
    <source>
        <dbReference type="EMBL" id="CAF0732100.1"/>
    </source>
</evidence>